<dbReference type="InterPro" id="IPR012674">
    <property type="entry name" value="Calycin"/>
</dbReference>
<keyword evidence="4" id="KW-0325">Glycoprotein</keyword>
<evidence type="ECO:0000256" key="5">
    <source>
        <dbReference type="SAM" id="SignalP"/>
    </source>
</evidence>
<keyword evidence="7" id="KW-1185">Reference proteome</keyword>
<protein>
    <submittedName>
        <fullName evidence="6">Unnamed protein product</fullName>
    </submittedName>
</protein>
<feature type="chain" id="PRO_5043920345" evidence="5">
    <location>
        <begin position="18"/>
        <end position="187"/>
    </location>
</feature>
<feature type="signal peptide" evidence="5">
    <location>
        <begin position="1"/>
        <end position="17"/>
    </location>
</feature>
<evidence type="ECO:0000256" key="3">
    <source>
        <dbReference type="ARBA" id="ARBA00022729"/>
    </source>
</evidence>
<name>A0AAV1N2W3_SCOSC</name>
<dbReference type="Gene3D" id="2.40.128.20">
    <property type="match status" value="1"/>
</dbReference>
<reference evidence="6 7" key="1">
    <citation type="submission" date="2024-01" db="EMBL/GenBank/DDBJ databases">
        <authorList>
            <person name="Alioto T."/>
            <person name="Alioto T."/>
            <person name="Gomez Garrido J."/>
        </authorList>
    </citation>
    <scope>NUCLEOTIDE SEQUENCE [LARGE SCALE GENOMIC DNA]</scope>
</reference>
<dbReference type="SUPFAM" id="SSF50814">
    <property type="entry name" value="Lipocalins"/>
    <property type="match status" value="1"/>
</dbReference>
<dbReference type="PANTHER" id="PTHR11967:SF2">
    <property type="entry name" value="ALPHA-1-ACID GLYCOPROTEIN 1"/>
    <property type="match status" value="1"/>
</dbReference>
<organism evidence="6 7">
    <name type="scientific">Scomber scombrus</name>
    <name type="common">Atlantic mackerel</name>
    <name type="synonym">Scomber vernalis</name>
    <dbReference type="NCBI Taxonomy" id="13677"/>
    <lineage>
        <taxon>Eukaryota</taxon>
        <taxon>Metazoa</taxon>
        <taxon>Chordata</taxon>
        <taxon>Craniata</taxon>
        <taxon>Vertebrata</taxon>
        <taxon>Euteleostomi</taxon>
        <taxon>Actinopterygii</taxon>
        <taxon>Neopterygii</taxon>
        <taxon>Teleostei</taxon>
        <taxon>Neoteleostei</taxon>
        <taxon>Acanthomorphata</taxon>
        <taxon>Pelagiaria</taxon>
        <taxon>Scombriformes</taxon>
        <taxon>Scombridae</taxon>
        <taxon>Scomber</taxon>
    </lineage>
</organism>
<sequence length="187" mass="20957">MFAVFATVLCLISVSHSAPLDCENTARPLDKLDAKQLDGRWALIAGSLTDSNNENILKAKQSVTIDFEGSAYTQSDRHGEMCQYYPHNITVESPNFTYLVGAFKFSGTLYHTSCADCMVFRLDYESPEYASKDFYLFSRRRELEQSELDEFKAQVECLNMPPPIMMDPTKAMCAELAADTRAAATES</sequence>
<keyword evidence="2" id="KW-0964">Secreted</keyword>
<dbReference type="PANTHER" id="PTHR11967">
    <property type="entry name" value="ALPHA-1-ACID GLYCOPROTEIN"/>
    <property type="match status" value="1"/>
</dbReference>
<comment type="caution">
    <text evidence="6">The sequence shown here is derived from an EMBL/GenBank/DDBJ whole genome shotgun (WGS) entry which is preliminary data.</text>
</comment>
<evidence type="ECO:0000256" key="2">
    <source>
        <dbReference type="ARBA" id="ARBA00022525"/>
    </source>
</evidence>
<dbReference type="AlphaFoldDB" id="A0AAV1N2W3"/>
<dbReference type="Proteomes" id="UP001314229">
    <property type="component" value="Unassembled WGS sequence"/>
</dbReference>
<comment type="subcellular location">
    <subcellularLocation>
        <location evidence="1">Secreted</location>
    </subcellularLocation>
</comment>
<evidence type="ECO:0000256" key="4">
    <source>
        <dbReference type="ARBA" id="ARBA00023180"/>
    </source>
</evidence>
<dbReference type="GO" id="GO:0005576">
    <property type="term" value="C:extracellular region"/>
    <property type="evidence" value="ECO:0007669"/>
    <property type="project" value="UniProtKB-SubCell"/>
</dbReference>
<evidence type="ECO:0000256" key="1">
    <source>
        <dbReference type="ARBA" id="ARBA00004613"/>
    </source>
</evidence>
<keyword evidence="3 5" id="KW-0732">Signal</keyword>
<dbReference type="EMBL" id="CAWUFR010000013">
    <property type="protein sequence ID" value="CAK6953450.1"/>
    <property type="molecule type" value="Genomic_DNA"/>
</dbReference>
<proteinExistence type="predicted"/>
<accession>A0AAV1N2W3</accession>
<evidence type="ECO:0000313" key="7">
    <source>
        <dbReference type="Proteomes" id="UP001314229"/>
    </source>
</evidence>
<gene>
    <name evidence="6" type="ORF">FSCOSCO3_A030902</name>
</gene>
<evidence type="ECO:0000313" key="6">
    <source>
        <dbReference type="EMBL" id="CAK6953450.1"/>
    </source>
</evidence>